<dbReference type="EMBL" id="JBIVPC010000011">
    <property type="protein sequence ID" value="MFJ6038878.1"/>
    <property type="molecule type" value="Genomic_DNA"/>
</dbReference>
<accession>A0ABW8HFK7</accession>
<dbReference type="InterPro" id="IPR011990">
    <property type="entry name" value="TPR-like_helical_dom_sf"/>
</dbReference>
<dbReference type="PROSITE" id="PS50043">
    <property type="entry name" value="HTH_LUXR_2"/>
    <property type="match status" value="1"/>
</dbReference>
<dbReference type="Pfam" id="PF00196">
    <property type="entry name" value="GerE"/>
    <property type="match status" value="1"/>
</dbReference>
<dbReference type="SMART" id="SM00421">
    <property type="entry name" value="HTH_LUXR"/>
    <property type="match status" value="1"/>
</dbReference>
<reference evidence="2 3" key="1">
    <citation type="submission" date="2024-10" db="EMBL/GenBank/DDBJ databases">
        <title>The Natural Products Discovery Center: Release of the First 8490 Sequenced Strains for Exploring Actinobacteria Biosynthetic Diversity.</title>
        <authorList>
            <person name="Kalkreuter E."/>
            <person name="Kautsar S.A."/>
            <person name="Yang D."/>
            <person name="Bader C.D."/>
            <person name="Teijaro C.N."/>
            <person name="Fluegel L."/>
            <person name="Davis C.M."/>
            <person name="Simpson J.R."/>
            <person name="Lauterbach L."/>
            <person name="Steele A.D."/>
            <person name="Gui C."/>
            <person name="Meng S."/>
            <person name="Li G."/>
            <person name="Viehrig K."/>
            <person name="Ye F."/>
            <person name="Su P."/>
            <person name="Kiefer A.F."/>
            <person name="Nichols A."/>
            <person name="Cepeda A.J."/>
            <person name="Yan W."/>
            <person name="Fan B."/>
            <person name="Jiang Y."/>
            <person name="Adhikari A."/>
            <person name="Zheng C.-J."/>
            <person name="Schuster L."/>
            <person name="Cowan T.M."/>
            <person name="Smanski M.J."/>
            <person name="Chevrette M.G."/>
            <person name="De Carvalho L.P.S."/>
            <person name="Shen B."/>
        </authorList>
    </citation>
    <scope>NUCLEOTIDE SEQUENCE [LARGE SCALE GENOMIC DNA]</scope>
    <source>
        <strain evidence="2 3">NPDC093086</strain>
    </source>
</reference>
<dbReference type="Gene3D" id="1.10.10.10">
    <property type="entry name" value="Winged helix-like DNA-binding domain superfamily/Winged helix DNA-binding domain"/>
    <property type="match status" value="1"/>
</dbReference>
<evidence type="ECO:0000259" key="1">
    <source>
        <dbReference type="PROSITE" id="PS50043"/>
    </source>
</evidence>
<protein>
    <submittedName>
        <fullName evidence="2">LuxR C-terminal-related transcriptional regulator</fullName>
    </submittedName>
</protein>
<feature type="domain" description="HTH luxR-type" evidence="1">
    <location>
        <begin position="793"/>
        <end position="857"/>
    </location>
</feature>
<dbReference type="CDD" id="cd06170">
    <property type="entry name" value="LuxR_C_like"/>
    <property type="match status" value="1"/>
</dbReference>
<name>A0ABW8HFK7_9ACTN</name>
<organism evidence="2 3">
    <name type="scientific">Streptomyces ardesiacus</name>
    <dbReference type="NCBI Taxonomy" id="285564"/>
    <lineage>
        <taxon>Bacteria</taxon>
        <taxon>Bacillati</taxon>
        <taxon>Actinomycetota</taxon>
        <taxon>Actinomycetes</taxon>
        <taxon>Kitasatosporales</taxon>
        <taxon>Streptomycetaceae</taxon>
        <taxon>Streptomyces</taxon>
    </lineage>
</organism>
<dbReference type="InterPro" id="IPR000792">
    <property type="entry name" value="Tscrpt_reg_LuxR_C"/>
</dbReference>
<dbReference type="SUPFAM" id="SSF46894">
    <property type="entry name" value="C-terminal effector domain of the bipartite response regulators"/>
    <property type="match status" value="1"/>
</dbReference>
<sequence>MNTASVAPCSPAPASGLVERTGELAVWERAVRRALNGAATTVVVRGRPGTGRSALLAAGAELARRAGLHVVTESARAPETGPWALFTDDVPTGPVAEAAGPVSDAAPRPGPVLRALTGGCDASLPLPPDAQRGRRYELSSRPLTDQAVGALLVRAYGREAADALLPAATAATGGNPAVLCPVLRRWPGTPPDPDAFAALADQVGRHHLRTVLAGSSPQASALVTASAVAAGHFSFRQVGELAGLTPPEGEQARTEPAVAGLLGSLVRPRVYDPLTAERLLALLDADRRRLLHERAVRLARREGFAPEVLGLLVSRISLDEPWVADALHAAGTAARRSGDDETAVVLLDRALDHATAARPPAKTLLELAKAQWARRPAAAERAFRRILLEAEVPDDSGAVLFAADMLTLCAGDDAAAALGAAAARAGTGVEGRTLRGLHALAVEASPTGSARVADLISPGAREAGDAPGFDAPRAAAGAWRHCLDGRRIGEARRLAGAVLIRAGRGGLLTPRLVASRVLAVTEDVAPARAESLRIAAEARRRGMPPVAGHALLDLAELALRTGEPERAGQWLAEATDEVPRRDWHPRTLARLTAVEVLVAVETGRTDLAESVLARPGRPPGRDEHGLGPAQLLFARGVLCLRTGRPSEARAYLRECGRMARALGCVNPAVLPWGSHLAVAEVACAAPDTAGRLVAESLAAARSWGAPGTVGAVHLWSGLALSGRAALVHIRTALRLLADMPPRRLYARAVAALASGPSDTGLPQQARRLLDEAVGRDRTFPLTAEVAARLTAPPDSNRSRLSPAQLRVALLAAKGWSNTAISRELSVGVRTVELHLTHTYRALGVNGRSDLPVALGHP</sequence>
<dbReference type="RefSeq" id="WP_350890351.1">
    <property type="nucleotide sequence ID" value="NZ_JBEOTR010000007.1"/>
</dbReference>
<keyword evidence="3" id="KW-1185">Reference proteome</keyword>
<comment type="caution">
    <text evidence="2">The sequence shown here is derived from an EMBL/GenBank/DDBJ whole genome shotgun (WGS) entry which is preliminary data.</text>
</comment>
<dbReference type="SUPFAM" id="SSF48452">
    <property type="entry name" value="TPR-like"/>
    <property type="match status" value="1"/>
</dbReference>
<evidence type="ECO:0000313" key="3">
    <source>
        <dbReference type="Proteomes" id="UP001617907"/>
    </source>
</evidence>
<gene>
    <name evidence="2" type="ORF">ACIQFM_21780</name>
</gene>
<dbReference type="InterPro" id="IPR036388">
    <property type="entry name" value="WH-like_DNA-bd_sf"/>
</dbReference>
<dbReference type="InterPro" id="IPR016032">
    <property type="entry name" value="Sig_transdc_resp-reg_C-effctor"/>
</dbReference>
<proteinExistence type="predicted"/>
<evidence type="ECO:0000313" key="2">
    <source>
        <dbReference type="EMBL" id="MFJ6038878.1"/>
    </source>
</evidence>
<dbReference type="Proteomes" id="UP001617907">
    <property type="component" value="Unassembled WGS sequence"/>
</dbReference>